<dbReference type="EMBL" id="ML986611">
    <property type="protein sequence ID" value="KAF2265118.1"/>
    <property type="molecule type" value="Genomic_DNA"/>
</dbReference>
<gene>
    <name evidence="2" type="ORF">CC78DRAFT_616256</name>
</gene>
<dbReference type="Proteomes" id="UP000800093">
    <property type="component" value="Unassembled WGS sequence"/>
</dbReference>
<reference evidence="3" key="1">
    <citation type="journal article" date="2020" name="Stud. Mycol.">
        <title>101 Dothideomycetes genomes: A test case for predicting lifestyles and emergence of pathogens.</title>
        <authorList>
            <person name="Haridas S."/>
            <person name="Albert R."/>
            <person name="Binder M."/>
            <person name="Bloem J."/>
            <person name="LaButti K."/>
            <person name="Salamov A."/>
            <person name="Andreopoulos B."/>
            <person name="Baker S."/>
            <person name="Barry K."/>
            <person name="Bills G."/>
            <person name="Bluhm B."/>
            <person name="Cannon C."/>
            <person name="Castanera R."/>
            <person name="Culley D."/>
            <person name="Daum C."/>
            <person name="Ezra D."/>
            <person name="Gonzalez J."/>
            <person name="Henrissat B."/>
            <person name="Kuo A."/>
            <person name="Liang C."/>
            <person name="Lipzen A."/>
            <person name="Lutzoni F."/>
            <person name="Magnuson J."/>
            <person name="Mondo S."/>
            <person name="Nolan M."/>
            <person name="Ohm R."/>
            <person name="Pangilinan J."/>
            <person name="Park H.-J."/>
            <person name="Ramirez L."/>
            <person name="Alfaro M."/>
            <person name="Sun H."/>
            <person name="Tritt A."/>
            <person name="Yoshinaga Y."/>
            <person name="Zwiers L.-H."/>
            <person name="Turgeon B."/>
            <person name="Goodwin S."/>
            <person name="Spatafora J."/>
            <person name="Crous P."/>
            <person name="Grigoriev I."/>
        </authorList>
    </citation>
    <scope>NUCLEOTIDE SEQUENCE [LARGE SCALE GENOMIC DNA]</scope>
    <source>
        <strain evidence="3">CBS 304.66</strain>
    </source>
</reference>
<evidence type="ECO:0000313" key="3">
    <source>
        <dbReference type="Proteomes" id="UP000800093"/>
    </source>
</evidence>
<comment type="caution">
    <text evidence="2">The sequence shown here is derived from an EMBL/GenBank/DDBJ whole genome shotgun (WGS) entry which is preliminary data.</text>
</comment>
<proteinExistence type="predicted"/>
<organism evidence="2 3">
    <name type="scientific">Lojkania enalia</name>
    <dbReference type="NCBI Taxonomy" id="147567"/>
    <lineage>
        <taxon>Eukaryota</taxon>
        <taxon>Fungi</taxon>
        <taxon>Dikarya</taxon>
        <taxon>Ascomycota</taxon>
        <taxon>Pezizomycotina</taxon>
        <taxon>Dothideomycetes</taxon>
        <taxon>Pleosporomycetidae</taxon>
        <taxon>Pleosporales</taxon>
        <taxon>Pleosporales incertae sedis</taxon>
        <taxon>Lojkania</taxon>
    </lineage>
</organism>
<protein>
    <recommendedName>
        <fullName evidence="4">RanBP2-type domain-containing protein</fullName>
    </recommendedName>
</protein>
<name>A0A9P4KAM3_9PLEO</name>
<evidence type="ECO:0000256" key="1">
    <source>
        <dbReference type="SAM" id="MobiDB-lite"/>
    </source>
</evidence>
<dbReference type="AlphaFoldDB" id="A0A9P4KAM3"/>
<keyword evidence="3" id="KW-1185">Reference proteome</keyword>
<evidence type="ECO:0008006" key="4">
    <source>
        <dbReference type="Google" id="ProtNLM"/>
    </source>
</evidence>
<dbReference type="OrthoDB" id="3794090at2759"/>
<dbReference type="SUPFAM" id="SSF57802">
    <property type="entry name" value="Rubredoxin-like"/>
    <property type="match status" value="1"/>
</dbReference>
<feature type="region of interest" description="Disordered" evidence="1">
    <location>
        <begin position="1"/>
        <end position="21"/>
    </location>
</feature>
<sequence>MHRSRCSSPQHERSRCPNGSLSLFSNYSDLFNNRPQYNDIWKCNECGADNLEWTKEQCPVCGAFRPS</sequence>
<accession>A0A9P4KAM3</accession>
<evidence type="ECO:0000313" key="2">
    <source>
        <dbReference type="EMBL" id="KAF2265118.1"/>
    </source>
</evidence>